<evidence type="ECO:0000256" key="32">
    <source>
        <dbReference type="ARBA" id="ARBA00048264"/>
    </source>
</evidence>
<comment type="catalytic activity">
    <reaction evidence="35">
        <text>N(omega)-methyl-L-arginine + glyoxylate = 5-(3-methylguanidino)-2-oxopentanoate + glycine</text>
        <dbReference type="Rhea" id="RHEA:77323"/>
        <dbReference type="ChEBI" id="CHEBI:36655"/>
        <dbReference type="ChEBI" id="CHEBI:57305"/>
        <dbReference type="ChEBI" id="CHEBI:114953"/>
        <dbReference type="ChEBI" id="CHEBI:197314"/>
    </reaction>
</comment>
<proteinExistence type="inferred from homology"/>
<keyword evidence="10" id="KW-0496">Mitochondrion</keyword>
<dbReference type="Gene3D" id="3.40.640.10">
    <property type="entry name" value="Type I PLP-dependent aspartate aminotransferase-like (Major domain)"/>
    <property type="match status" value="1"/>
</dbReference>
<evidence type="ECO:0000256" key="18">
    <source>
        <dbReference type="ARBA" id="ARBA00043669"/>
    </source>
</evidence>
<reference evidence="40" key="2">
    <citation type="submission" date="2024-01" db="EMBL/GenBank/DDBJ databases">
        <authorList>
            <person name="He J."/>
            <person name="Wang M."/>
            <person name="Zheng J."/>
            <person name="Liu Z."/>
        </authorList>
    </citation>
    <scope>NUCLEOTIDE SEQUENCE</scope>
    <source>
        <strain evidence="40">ZL_2023a</strain>
        <tissue evidence="40">Muscle</tissue>
    </source>
</reference>
<comment type="catalytic activity">
    <reaction evidence="34">
        <text>N(omega),N(omega)-dimethyl-L-arginine + 2-oxobutanoate = 5-(3,3-dimethylguanidino)-2-oxopentanoate + (2S)-2-aminobutanoate</text>
        <dbReference type="Rhea" id="RHEA:77351"/>
        <dbReference type="ChEBI" id="CHEBI:16763"/>
        <dbReference type="ChEBI" id="CHEBI:58326"/>
        <dbReference type="ChEBI" id="CHEBI:74359"/>
        <dbReference type="ChEBI" id="CHEBI:197301"/>
    </reaction>
</comment>
<dbReference type="GO" id="GO:0030170">
    <property type="term" value="F:pyridoxal phosphate binding"/>
    <property type="evidence" value="ECO:0007669"/>
    <property type="project" value="InterPro"/>
</dbReference>
<dbReference type="InterPro" id="IPR015424">
    <property type="entry name" value="PyrdxlP-dep_Trfase"/>
</dbReference>
<evidence type="ECO:0000256" key="25">
    <source>
        <dbReference type="ARBA" id="ARBA00043798"/>
    </source>
</evidence>
<sequence length="493" mass="54742">MKSLWSFLWTRSSVRHDRWRRSLWTQVPSMPACEYLCPTYKGPDYDEVVKLKGTFLNPVLVTHFSQPLLIHDGHMQWLFDHTGKRYLDLFGGIVTVSVGHCHPKVLAAATEQLNKLWHTTNIYLHPKIHEYAQRLAEKLPADLNVVYFVNSGSEANDLAMMMARLYTGNFDIISLRNSYHGASPYTAGLTAQGTWKYNFANGFGIHNAINPDPYRGLWGGHRDSPVQSVRSNESEVVDGVCSSTQKYIDQLQEVLMYSLPKGKLAAFFAESIQGVGGTVQYPLGYLKKAFELVRSHGGLCVSDEVQTGFGRTGEHFWGFEGHGVVPDIVTMAKGMGNGFPIAAVVTTSAVAKTMSQALHFNTFGGNPVASAVGVSVLEVLEEEKTQEKALEVGTYFLHSLAKLREEYPVVGDVRGKGLMIGMEMVQDSTSRTPLSPHLMMQIWDTCKDHGVLLGKGGFHGNVFRIKPPMCINRDDVDFTVTVLRQALQPTNLL</sequence>
<dbReference type="Pfam" id="PF00202">
    <property type="entry name" value="Aminotran_3"/>
    <property type="match status" value="1"/>
</dbReference>
<evidence type="ECO:0000256" key="8">
    <source>
        <dbReference type="ARBA" id="ARBA00022898"/>
    </source>
</evidence>
<comment type="catalytic activity">
    <reaction evidence="18">
        <text>N(omega),N(omega)-dimethyl-L-arginine + pyruvate = 5-(3,3-dimethylguanidino)-2-oxopentanoate + L-alanine</text>
        <dbReference type="Rhea" id="RHEA:77303"/>
        <dbReference type="ChEBI" id="CHEBI:15361"/>
        <dbReference type="ChEBI" id="CHEBI:57972"/>
        <dbReference type="ChEBI" id="CHEBI:58326"/>
        <dbReference type="ChEBI" id="CHEBI:197301"/>
    </reaction>
</comment>
<comment type="subcellular location">
    <subcellularLocation>
        <location evidence="2">Mitochondrion</location>
    </subcellularLocation>
</comment>
<comment type="catalytic activity">
    <reaction evidence="32">
        <text>L-ornithine + glyoxylate = 5-amino-2-oxopentanoate + glycine</text>
        <dbReference type="Rhea" id="RHEA:77331"/>
        <dbReference type="ChEBI" id="CHEBI:36655"/>
        <dbReference type="ChEBI" id="CHEBI:46911"/>
        <dbReference type="ChEBI" id="CHEBI:57305"/>
        <dbReference type="ChEBI" id="CHEBI:58802"/>
    </reaction>
</comment>
<dbReference type="PIRSF" id="PIRSF000521">
    <property type="entry name" value="Transaminase_4ab_Lys_Orn"/>
    <property type="match status" value="1"/>
</dbReference>
<dbReference type="SUPFAM" id="SSF53383">
    <property type="entry name" value="PLP-dependent transferases"/>
    <property type="match status" value="1"/>
</dbReference>
<evidence type="ECO:0000256" key="9">
    <source>
        <dbReference type="ARBA" id="ARBA00022946"/>
    </source>
</evidence>
<dbReference type="PROSITE" id="PS00600">
    <property type="entry name" value="AA_TRANSFER_CLASS_3"/>
    <property type="match status" value="1"/>
</dbReference>
<evidence type="ECO:0000256" key="38">
    <source>
        <dbReference type="ARBA" id="ARBA00058068"/>
    </source>
</evidence>
<evidence type="ECO:0000256" key="11">
    <source>
        <dbReference type="ARBA" id="ARBA00033660"/>
    </source>
</evidence>
<evidence type="ECO:0000313" key="40">
    <source>
        <dbReference type="EMBL" id="KAK8740981.1"/>
    </source>
</evidence>
<keyword evidence="7" id="KW-0808">Transferase</keyword>
<dbReference type="EC" id="2.6.1.40" evidence="12"/>
<comment type="catalytic activity">
    <reaction evidence="24">
        <text>L-ornithine + pyruvate = 5-amino-2-oxopentanoate + L-alanine</text>
        <dbReference type="Rhea" id="RHEA:77327"/>
        <dbReference type="ChEBI" id="CHEBI:15361"/>
        <dbReference type="ChEBI" id="CHEBI:46911"/>
        <dbReference type="ChEBI" id="CHEBI:57972"/>
        <dbReference type="ChEBI" id="CHEBI:58802"/>
    </reaction>
</comment>
<dbReference type="InterPro" id="IPR015421">
    <property type="entry name" value="PyrdxlP-dep_Trfase_major"/>
</dbReference>
<dbReference type="InterPro" id="IPR015422">
    <property type="entry name" value="PyrdxlP-dep_Trfase_small"/>
</dbReference>
<evidence type="ECO:0000256" key="35">
    <source>
        <dbReference type="ARBA" id="ARBA00048760"/>
    </source>
</evidence>
<evidence type="ECO:0000256" key="16">
    <source>
        <dbReference type="ARBA" id="ARBA00042611"/>
    </source>
</evidence>
<comment type="catalytic activity">
    <reaction evidence="37">
        <text>N(omega),N('omega)-dimethyl-L-arginine + glyoxylate = 5-(3,3'-dimethylguanidino)-2-oxopentanoate + glycine</text>
        <dbReference type="Rhea" id="RHEA:77315"/>
        <dbReference type="ChEBI" id="CHEBI:36655"/>
        <dbReference type="ChEBI" id="CHEBI:57305"/>
        <dbReference type="ChEBI" id="CHEBI:197308"/>
        <dbReference type="ChEBI" id="CHEBI:197310"/>
    </reaction>
</comment>
<dbReference type="GO" id="GO:0019481">
    <property type="term" value="P:L-alanine catabolic process, by transamination"/>
    <property type="evidence" value="ECO:0007669"/>
    <property type="project" value="TreeGrafter"/>
</dbReference>
<evidence type="ECO:0000256" key="29">
    <source>
        <dbReference type="ARBA" id="ARBA00044257"/>
    </source>
</evidence>
<evidence type="ECO:0000256" key="33">
    <source>
        <dbReference type="ARBA" id="ARBA00048500"/>
    </source>
</evidence>
<comment type="catalytic activity">
    <reaction evidence="21">
        <text>N(omega),N(omega)-dimethyl-L-arginine + oxaloacetate = 5-(3,3-dimethylguanidino)-2-oxopentanoate + L-aspartate</text>
        <dbReference type="Rhea" id="RHEA:77343"/>
        <dbReference type="ChEBI" id="CHEBI:16452"/>
        <dbReference type="ChEBI" id="CHEBI:29991"/>
        <dbReference type="ChEBI" id="CHEBI:58326"/>
        <dbReference type="ChEBI" id="CHEBI:197301"/>
    </reaction>
</comment>
<evidence type="ECO:0000256" key="17">
    <source>
        <dbReference type="ARBA" id="ARBA00042669"/>
    </source>
</evidence>
<dbReference type="EMBL" id="JARKIK010000032">
    <property type="protein sequence ID" value="KAK8740981.1"/>
    <property type="molecule type" value="Genomic_DNA"/>
</dbReference>
<evidence type="ECO:0000256" key="36">
    <source>
        <dbReference type="ARBA" id="ARBA00048916"/>
    </source>
</evidence>
<evidence type="ECO:0000256" key="14">
    <source>
        <dbReference type="ARBA" id="ARBA00041662"/>
    </source>
</evidence>
<evidence type="ECO:0000256" key="24">
    <source>
        <dbReference type="ARBA" id="ARBA00043777"/>
    </source>
</evidence>
<evidence type="ECO:0000256" key="34">
    <source>
        <dbReference type="ARBA" id="ARBA00048560"/>
    </source>
</evidence>
<evidence type="ECO:0000256" key="7">
    <source>
        <dbReference type="ARBA" id="ARBA00022679"/>
    </source>
</evidence>
<evidence type="ECO:0000256" key="10">
    <source>
        <dbReference type="ARBA" id="ARBA00023128"/>
    </source>
</evidence>
<comment type="catalytic activity">
    <reaction evidence="27">
        <text>2-oxopentanoate + N(omega),N(omega)-dimethyl-L-arginine = 5-(3,3-dimethylguanidino)-2-oxopentanoate + L-2-aminopentanoate</text>
        <dbReference type="Rhea" id="RHEA:77359"/>
        <dbReference type="ChEBI" id="CHEBI:28644"/>
        <dbReference type="ChEBI" id="CHEBI:58326"/>
        <dbReference type="ChEBI" id="CHEBI:58441"/>
        <dbReference type="ChEBI" id="CHEBI:197301"/>
    </reaction>
</comment>
<comment type="caution">
    <text evidence="40">The sequence shown here is derived from an EMBL/GenBank/DDBJ whole genome shotgun (WGS) entry which is preliminary data.</text>
</comment>
<dbReference type="EC" id="2.6.1.18" evidence="28"/>
<dbReference type="GO" id="GO:0008453">
    <property type="term" value="F:alanine-glyoxylate transaminase activity"/>
    <property type="evidence" value="ECO:0007669"/>
    <property type="project" value="UniProtKB-EC"/>
</dbReference>
<keyword evidence="9" id="KW-0809">Transit peptide</keyword>
<evidence type="ECO:0000256" key="39">
    <source>
        <dbReference type="RuleBase" id="RU003560"/>
    </source>
</evidence>
<comment type="similarity">
    <text evidence="3 39">Belongs to the class-III pyridoxal-phosphate-dependent aminotransferase family.</text>
</comment>
<comment type="catalytic activity">
    <reaction evidence="20">
        <text>(R)-3-amino-2-methylpropanoate + pyruvate = 2-methyl-3-oxopropanoate + L-alanine</text>
        <dbReference type="Rhea" id="RHEA:18393"/>
        <dbReference type="ChEBI" id="CHEBI:15361"/>
        <dbReference type="ChEBI" id="CHEBI:57700"/>
        <dbReference type="ChEBI" id="CHEBI:57731"/>
        <dbReference type="ChEBI" id="CHEBI:57972"/>
        <dbReference type="EC" id="2.6.1.40"/>
    </reaction>
    <physiologicalReaction direction="left-to-right" evidence="20">
        <dbReference type="Rhea" id="RHEA:18394"/>
    </physiologicalReaction>
</comment>
<accession>A0AAW0X9D5</accession>
<dbReference type="EC" id="2.6.1.44" evidence="5"/>
<evidence type="ECO:0000256" key="6">
    <source>
        <dbReference type="ARBA" id="ARBA00022576"/>
    </source>
</evidence>
<evidence type="ECO:0000256" key="1">
    <source>
        <dbReference type="ARBA" id="ARBA00001933"/>
    </source>
</evidence>
<comment type="subunit">
    <text evidence="4">Homotetramer.</text>
</comment>
<comment type="catalytic activity">
    <reaction evidence="19">
        <text>(2S)-2-aminobutanoate + glyoxylate = 2-oxobutanoate + glycine</text>
        <dbReference type="Rhea" id="RHEA:77339"/>
        <dbReference type="ChEBI" id="CHEBI:16763"/>
        <dbReference type="ChEBI" id="CHEBI:36655"/>
        <dbReference type="ChEBI" id="CHEBI:57305"/>
        <dbReference type="ChEBI" id="CHEBI:74359"/>
    </reaction>
</comment>
<evidence type="ECO:0000256" key="2">
    <source>
        <dbReference type="ARBA" id="ARBA00004173"/>
    </source>
</evidence>
<dbReference type="PANTHER" id="PTHR45688">
    <property type="match status" value="1"/>
</dbReference>
<dbReference type="Gene3D" id="3.90.1150.10">
    <property type="entry name" value="Aspartate Aminotransferase, domain 1"/>
    <property type="match status" value="1"/>
</dbReference>
<keyword evidence="8 39" id="KW-0663">Pyridoxal phosphate</keyword>
<comment type="catalytic activity">
    <reaction evidence="25">
        <text>N(omega),N('omega)-dimethyl-L-arginine + pyruvate = 5-(3,3'-dimethylguanidino)-2-oxopentanoate + L-alanine</text>
        <dbReference type="Rhea" id="RHEA:77307"/>
        <dbReference type="ChEBI" id="CHEBI:15361"/>
        <dbReference type="ChEBI" id="CHEBI:57972"/>
        <dbReference type="ChEBI" id="CHEBI:197308"/>
        <dbReference type="ChEBI" id="CHEBI:197310"/>
    </reaction>
</comment>
<evidence type="ECO:0000256" key="13">
    <source>
        <dbReference type="ARBA" id="ARBA00039862"/>
    </source>
</evidence>
<evidence type="ECO:0000256" key="37">
    <source>
        <dbReference type="ARBA" id="ARBA00049480"/>
    </source>
</evidence>
<dbReference type="GO" id="GO:0009436">
    <property type="term" value="P:glyoxylate catabolic process"/>
    <property type="evidence" value="ECO:0007669"/>
    <property type="project" value="TreeGrafter"/>
</dbReference>
<comment type="catalytic activity">
    <reaction evidence="33">
        <text>2-oxohexanoate + N(omega),N(omega)-dimethyl-L-arginine = L-2-aminohexanoate + 5-(3,3-dimethylguanidino)-2-oxopentanoate</text>
        <dbReference type="Rhea" id="RHEA:77363"/>
        <dbReference type="ChEBI" id="CHEBI:35177"/>
        <dbReference type="ChEBI" id="CHEBI:58326"/>
        <dbReference type="ChEBI" id="CHEBI:58455"/>
        <dbReference type="ChEBI" id="CHEBI:197301"/>
    </reaction>
</comment>
<comment type="cofactor">
    <cofactor evidence="1">
        <name>pyridoxal 5'-phosphate</name>
        <dbReference type="ChEBI" id="CHEBI:597326"/>
    </cofactor>
</comment>
<dbReference type="InterPro" id="IPR049704">
    <property type="entry name" value="Aminotrans_3_PPA_site"/>
</dbReference>
<name>A0AAW0X9D5_CHEQU</name>
<dbReference type="CDD" id="cd00610">
    <property type="entry name" value="OAT_like"/>
    <property type="match status" value="1"/>
</dbReference>
<gene>
    <name evidence="40" type="ORF">OTU49_002807</name>
</gene>
<evidence type="ECO:0000256" key="31">
    <source>
        <dbReference type="ARBA" id="ARBA00047892"/>
    </source>
</evidence>
<protein>
    <recommendedName>
        <fullName evidence="13">Alanine--glyoxylate aminotransferase 2, mitochondrial</fullName>
        <ecNumber evidence="28">2.6.1.18</ecNumber>
        <ecNumber evidence="12">2.6.1.40</ecNumber>
        <ecNumber evidence="5">2.6.1.44</ecNumber>
    </recommendedName>
    <alternativeName>
        <fullName evidence="14">(R)-3-amino-2-methylpropionate--pyruvate transaminase</fullName>
    </alternativeName>
    <alternativeName>
        <fullName evidence="16">Beta-ALAAT II</fullName>
    </alternativeName>
    <alternativeName>
        <fullName evidence="17">Beta-alanine-pyruvate aminotransferase</fullName>
    </alternativeName>
    <alternativeName>
        <fullName evidence="30">D-3-aminoisobutyrate-pyruvate aminotransferase</fullName>
    </alternativeName>
    <alternativeName>
        <fullName evidence="15">D-AIBAT</fullName>
    </alternativeName>
    <alternativeName>
        <fullName evidence="29">D-beta-aminoisobutyrate-pyruvate aminotransferase</fullName>
    </alternativeName>
</protein>
<reference evidence="40 41" key="1">
    <citation type="journal article" date="2024" name="BMC Genomics">
        <title>Genome assembly of redclaw crayfish (Cherax quadricarinatus) provides insights into its immune adaptation and hypoxia tolerance.</title>
        <authorList>
            <person name="Liu Z."/>
            <person name="Zheng J."/>
            <person name="Li H."/>
            <person name="Fang K."/>
            <person name="Wang S."/>
            <person name="He J."/>
            <person name="Zhou D."/>
            <person name="Weng S."/>
            <person name="Chi M."/>
            <person name="Gu Z."/>
            <person name="He J."/>
            <person name="Li F."/>
            <person name="Wang M."/>
        </authorList>
    </citation>
    <scope>NUCLEOTIDE SEQUENCE [LARGE SCALE GENOMIC DNA]</scope>
    <source>
        <strain evidence="40">ZL_2023a</strain>
    </source>
</reference>
<evidence type="ECO:0000313" key="41">
    <source>
        <dbReference type="Proteomes" id="UP001445076"/>
    </source>
</evidence>
<comment type="catalytic activity">
    <reaction evidence="31">
        <text>N(omega),N(omega)-dimethyl-L-arginine + glyoxylate = 5-(3,3-dimethylguanidino)-2-oxopentanoate + glycine</text>
        <dbReference type="Rhea" id="RHEA:77311"/>
        <dbReference type="ChEBI" id="CHEBI:36655"/>
        <dbReference type="ChEBI" id="CHEBI:57305"/>
        <dbReference type="ChEBI" id="CHEBI:58326"/>
        <dbReference type="ChEBI" id="CHEBI:197301"/>
    </reaction>
</comment>
<evidence type="ECO:0000256" key="19">
    <source>
        <dbReference type="ARBA" id="ARBA00043679"/>
    </source>
</evidence>
<dbReference type="GO" id="GO:0016223">
    <property type="term" value="F:beta-alanine:pyruvate transaminase activity"/>
    <property type="evidence" value="ECO:0007669"/>
    <property type="project" value="UniProtKB-EC"/>
</dbReference>
<dbReference type="InterPro" id="IPR005814">
    <property type="entry name" value="Aminotrans_3"/>
</dbReference>
<comment type="catalytic activity">
    <reaction evidence="36">
        <text>oxaloacetate + L-alanine = L-aspartate + pyruvate</text>
        <dbReference type="Rhea" id="RHEA:77347"/>
        <dbReference type="ChEBI" id="CHEBI:15361"/>
        <dbReference type="ChEBI" id="CHEBI:16452"/>
        <dbReference type="ChEBI" id="CHEBI:29991"/>
        <dbReference type="ChEBI" id="CHEBI:57972"/>
    </reaction>
</comment>
<keyword evidence="6" id="KW-0032">Aminotransferase</keyword>
<dbReference type="AlphaFoldDB" id="A0AAW0X9D5"/>
<evidence type="ECO:0000256" key="22">
    <source>
        <dbReference type="ARBA" id="ARBA00043751"/>
    </source>
</evidence>
<evidence type="ECO:0000256" key="20">
    <source>
        <dbReference type="ARBA" id="ARBA00043726"/>
    </source>
</evidence>
<evidence type="ECO:0000256" key="5">
    <source>
        <dbReference type="ARBA" id="ARBA00013049"/>
    </source>
</evidence>
<dbReference type="GO" id="GO:0047305">
    <property type="term" value="F:(R)-3-amino-2-methylpropionate-pyruvate transaminase activity"/>
    <property type="evidence" value="ECO:0007669"/>
    <property type="project" value="UniProtKB-EC"/>
</dbReference>
<dbReference type="EMBL" id="JARKIK010000032">
    <property type="protein sequence ID" value="KAK8740980.1"/>
    <property type="molecule type" value="Genomic_DNA"/>
</dbReference>
<evidence type="ECO:0000256" key="12">
    <source>
        <dbReference type="ARBA" id="ARBA00039130"/>
    </source>
</evidence>
<dbReference type="GO" id="GO:0005739">
    <property type="term" value="C:mitochondrion"/>
    <property type="evidence" value="ECO:0007669"/>
    <property type="project" value="UniProtKB-SubCell"/>
</dbReference>
<comment type="catalytic activity">
    <reaction evidence="22">
        <text>2-oxobutanoate + L-alanine = (2S)-2-aminobutanoate + pyruvate</text>
        <dbReference type="Rhea" id="RHEA:77355"/>
        <dbReference type="ChEBI" id="CHEBI:15361"/>
        <dbReference type="ChEBI" id="CHEBI:16763"/>
        <dbReference type="ChEBI" id="CHEBI:57972"/>
        <dbReference type="ChEBI" id="CHEBI:74359"/>
        <dbReference type="EC" id="2.6.1.44"/>
    </reaction>
</comment>
<comment type="catalytic activity">
    <reaction evidence="23">
        <text>N(omega)-methyl-L-arginine + pyruvate = 5-(3-methylguanidino)-2-oxopentanoate + L-alanine</text>
        <dbReference type="Rhea" id="RHEA:77319"/>
        <dbReference type="ChEBI" id="CHEBI:15361"/>
        <dbReference type="ChEBI" id="CHEBI:57972"/>
        <dbReference type="ChEBI" id="CHEBI:114953"/>
        <dbReference type="ChEBI" id="CHEBI:197314"/>
    </reaction>
</comment>
<comment type="catalytic activity">
    <reaction evidence="26">
        <text>3-oxopropanoate + L-alanine = beta-alanine + pyruvate</text>
        <dbReference type="Rhea" id="RHEA:14077"/>
        <dbReference type="ChEBI" id="CHEBI:15361"/>
        <dbReference type="ChEBI" id="CHEBI:33190"/>
        <dbReference type="ChEBI" id="CHEBI:57966"/>
        <dbReference type="ChEBI" id="CHEBI:57972"/>
        <dbReference type="EC" id="2.6.1.18"/>
    </reaction>
    <physiologicalReaction direction="right-to-left" evidence="26">
        <dbReference type="Rhea" id="RHEA:14079"/>
    </physiologicalReaction>
</comment>
<evidence type="ECO:0000256" key="27">
    <source>
        <dbReference type="ARBA" id="ARBA00043826"/>
    </source>
</evidence>
<dbReference type="PANTHER" id="PTHR45688:SF3">
    <property type="entry name" value="ALANINE--GLYOXYLATE AMINOTRANSFERASE 2, MITOCHONDRIAL"/>
    <property type="match status" value="1"/>
</dbReference>
<evidence type="ECO:0000256" key="28">
    <source>
        <dbReference type="ARBA" id="ARBA00044055"/>
    </source>
</evidence>
<dbReference type="FunFam" id="3.40.640.10:FF:000055">
    <property type="entry name" value="Alanine--glyoxylate aminotransferase 2, mitochondrial"/>
    <property type="match status" value="1"/>
</dbReference>
<evidence type="ECO:0000256" key="4">
    <source>
        <dbReference type="ARBA" id="ARBA00011881"/>
    </source>
</evidence>
<comment type="catalytic activity">
    <reaction evidence="11">
        <text>glyoxylate + L-alanine = glycine + pyruvate</text>
        <dbReference type="Rhea" id="RHEA:24248"/>
        <dbReference type="ChEBI" id="CHEBI:15361"/>
        <dbReference type="ChEBI" id="CHEBI:36655"/>
        <dbReference type="ChEBI" id="CHEBI:57305"/>
        <dbReference type="ChEBI" id="CHEBI:57972"/>
        <dbReference type="EC" id="2.6.1.44"/>
    </reaction>
    <physiologicalReaction direction="left-to-right" evidence="11">
        <dbReference type="Rhea" id="RHEA:24249"/>
    </physiologicalReaction>
</comment>
<comment type="function">
    <text evidence="38">Multifunctional aminotransferase with a broad substrate specificity. Catalyzes the conversion of glyoxylate to glycine using alanine as the amino donor. Catalyzes metabolism of not L- but the D-isomer of D-beta-aminoisobutyric acid to generate 2-methyl-3-oxopropanoate and alanine. Catalyzes the transfer of the amino group from beta-alanine to pyruvate to yield L-alanine and 3-oxopropanoate. Can metabolize NG-monomethyl-L-arginine (NMMA), asymmetric NG,NG-dimethyl-L-arginine (ADMA) and symmetric NG,N'G-dimethyl-L-arginine (SDMA). ADMA is a potent inhibitor of nitric-oxide (NO) synthase, and this activity provides mechanism through which the kidney regulates blood pressure.</text>
</comment>
<evidence type="ECO:0000256" key="30">
    <source>
        <dbReference type="ARBA" id="ARBA00044258"/>
    </source>
</evidence>
<evidence type="ECO:0000256" key="21">
    <source>
        <dbReference type="ARBA" id="ARBA00043749"/>
    </source>
</evidence>
<dbReference type="Proteomes" id="UP001445076">
    <property type="component" value="Unassembled WGS sequence"/>
</dbReference>
<keyword evidence="41" id="KW-1185">Reference proteome</keyword>
<evidence type="ECO:0000256" key="3">
    <source>
        <dbReference type="ARBA" id="ARBA00008954"/>
    </source>
</evidence>
<organism evidence="40 41">
    <name type="scientific">Cherax quadricarinatus</name>
    <name type="common">Australian red claw crayfish</name>
    <dbReference type="NCBI Taxonomy" id="27406"/>
    <lineage>
        <taxon>Eukaryota</taxon>
        <taxon>Metazoa</taxon>
        <taxon>Ecdysozoa</taxon>
        <taxon>Arthropoda</taxon>
        <taxon>Crustacea</taxon>
        <taxon>Multicrustacea</taxon>
        <taxon>Malacostraca</taxon>
        <taxon>Eumalacostraca</taxon>
        <taxon>Eucarida</taxon>
        <taxon>Decapoda</taxon>
        <taxon>Pleocyemata</taxon>
        <taxon>Astacidea</taxon>
        <taxon>Parastacoidea</taxon>
        <taxon>Parastacidae</taxon>
        <taxon>Cherax</taxon>
    </lineage>
</organism>
<evidence type="ECO:0000256" key="26">
    <source>
        <dbReference type="ARBA" id="ARBA00043825"/>
    </source>
</evidence>
<evidence type="ECO:0000256" key="15">
    <source>
        <dbReference type="ARBA" id="ARBA00041845"/>
    </source>
</evidence>
<evidence type="ECO:0000256" key="23">
    <source>
        <dbReference type="ARBA" id="ARBA00043758"/>
    </source>
</evidence>